<name>V6MDM1_9BACL</name>
<keyword evidence="1" id="KW-1133">Transmembrane helix</keyword>
<dbReference type="EMBL" id="AYJU01000001">
    <property type="protein sequence ID" value="EST56626.1"/>
    <property type="molecule type" value="Genomic_DNA"/>
</dbReference>
<feature type="transmembrane region" description="Helical" evidence="1">
    <location>
        <begin position="40"/>
        <end position="59"/>
    </location>
</feature>
<evidence type="ECO:0000259" key="2">
    <source>
        <dbReference type="Pfam" id="PF13038"/>
    </source>
</evidence>
<evidence type="ECO:0000313" key="4">
    <source>
        <dbReference type="Proteomes" id="UP000017973"/>
    </source>
</evidence>
<keyword evidence="1" id="KW-0472">Membrane</keyword>
<organism evidence="3 4">
    <name type="scientific">Brevibacillus panacihumi W25</name>
    <dbReference type="NCBI Taxonomy" id="1408254"/>
    <lineage>
        <taxon>Bacteria</taxon>
        <taxon>Bacillati</taxon>
        <taxon>Bacillota</taxon>
        <taxon>Bacilli</taxon>
        <taxon>Bacillales</taxon>
        <taxon>Paenibacillaceae</taxon>
        <taxon>Brevibacillus</taxon>
    </lineage>
</organism>
<dbReference type="InterPro" id="IPR025007">
    <property type="entry name" value="DUF3899"/>
</dbReference>
<dbReference type="AlphaFoldDB" id="V6MDM1"/>
<protein>
    <recommendedName>
        <fullName evidence="2">DUF3899 domain-containing protein</fullName>
    </recommendedName>
</protein>
<proteinExistence type="predicted"/>
<feature type="transmembrane region" description="Helical" evidence="1">
    <location>
        <begin position="137"/>
        <end position="159"/>
    </location>
</feature>
<dbReference type="Pfam" id="PF13038">
    <property type="entry name" value="DUF3899"/>
    <property type="match status" value="1"/>
</dbReference>
<sequence length="162" mass="18611">MCWLRKIIGNVVLLLYSQDGSFHCHAHSRKDVSESMKKRIPYWLVITLLSCVAVGYAAPTHIVLRVINQSFLLGLFLLIAGGFTIVMRSGFLTVFTKGFRELKQIFFRKPRILQDDLFQMEDPSFQRKKEMFIRRGTSLLIEAGLMLTLFSIGLTLLYYGQA</sequence>
<reference evidence="3 4" key="1">
    <citation type="journal article" date="2014" name="Genome Announc.">
        <title>Draft Genome Sequence of Brevibacillus panacihumi Strain W25, a Halotolerant Hydrocarbon-Degrading Bacterium.</title>
        <authorList>
            <person name="Wang X."/>
            <person name="Jin D."/>
            <person name="Zhou L."/>
            <person name="Wu L."/>
            <person name="An W."/>
            <person name="Chen Y."/>
            <person name="Zhao L."/>
        </authorList>
    </citation>
    <scope>NUCLEOTIDE SEQUENCE [LARGE SCALE GENOMIC DNA]</scope>
    <source>
        <strain evidence="3 4">W25</strain>
    </source>
</reference>
<keyword evidence="4" id="KW-1185">Reference proteome</keyword>
<evidence type="ECO:0000256" key="1">
    <source>
        <dbReference type="SAM" id="Phobius"/>
    </source>
</evidence>
<evidence type="ECO:0000313" key="3">
    <source>
        <dbReference type="EMBL" id="EST56626.1"/>
    </source>
</evidence>
<accession>V6MDM1</accession>
<dbReference type="PATRIC" id="fig|1408254.3.peg.979"/>
<keyword evidence="1" id="KW-0812">Transmembrane</keyword>
<feature type="transmembrane region" description="Helical" evidence="1">
    <location>
        <begin position="71"/>
        <end position="95"/>
    </location>
</feature>
<dbReference type="HOGENOM" id="CLU_138376_0_0_9"/>
<dbReference type="Proteomes" id="UP000017973">
    <property type="component" value="Unassembled WGS sequence"/>
</dbReference>
<gene>
    <name evidence="3" type="ORF">T458_04875</name>
</gene>
<comment type="caution">
    <text evidence="3">The sequence shown here is derived from an EMBL/GenBank/DDBJ whole genome shotgun (WGS) entry which is preliminary data.</text>
</comment>
<dbReference type="eggNOG" id="ENOG5033D6F">
    <property type="taxonomic scope" value="Bacteria"/>
</dbReference>
<feature type="domain" description="DUF3899" evidence="2">
    <location>
        <begin position="67"/>
        <end position="156"/>
    </location>
</feature>